<dbReference type="PATRIC" id="fig|1208918.3.peg.30"/>
<evidence type="ECO:0000256" key="1">
    <source>
        <dbReference type="ARBA" id="ARBA00010634"/>
    </source>
</evidence>
<dbReference type="GO" id="GO:0120010">
    <property type="term" value="P:intermembrane phospholipid transfer"/>
    <property type="evidence" value="ECO:0007669"/>
    <property type="project" value="TreeGrafter"/>
</dbReference>
<dbReference type="PANTHER" id="PTHR30035:SF3">
    <property type="entry name" value="INTERMEMBRANE PHOSPHOLIPID TRANSPORT SYSTEM LIPOPROTEIN MLAA"/>
    <property type="match status" value="1"/>
</dbReference>
<evidence type="ECO:0000313" key="5">
    <source>
        <dbReference type="Proteomes" id="UP000011686"/>
    </source>
</evidence>
<feature type="chain" id="PRO_5004015323" evidence="3">
    <location>
        <begin position="20"/>
        <end position="233"/>
    </location>
</feature>
<dbReference type="InterPro" id="IPR007428">
    <property type="entry name" value="MlaA"/>
</dbReference>
<dbReference type="RefSeq" id="WP_015389040.1">
    <property type="nucleotide sequence ID" value="NC_020283.1"/>
</dbReference>
<proteinExistence type="inferred from homology"/>
<reference evidence="4 5" key="1">
    <citation type="journal article" date="2013" name="Genome Biol. Evol.">
        <title>Genome evolution and phylogenomic analysis of candidatus kinetoplastibacterium, the betaproteobacterial endosymbionts of strigomonas and angomonas.</title>
        <authorList>
            <person name="Alves J.M."/>
            <person name="Serrano M.G."/>
            <person name="Maia da Silva F."/>
            <person name="Voegtly L.J."/>
            <person name="Matveyev A.V."/>
            <person name="Teixeira M.M."/>
            <person name="Camargo E.P."/>
            <person name="Buck G.A."/>
        </authorList>
    </citation>
    <scope>NUCLEOTIDE SEQUENCE [LARGE SCALE GENOMIC DNA]</scope>
    <source>
        <strain evidence="4 5">TCC036E</strain>
    </source>
</reference>
<organism evidence="4 5">
    <name type="scientific">Candidatus Kinetoplastidibacterium crithidiae TCC036E</name>
    <dbReference type="NCBI Taxonomy" id="1208918"/>
    <lineage>
        <taxon>Bacteria</taxon>
        <taxon>Pseudomonadati</taxon>
        <taxon>Pseudomonadota</taxon>
        <taxon>Betaproteobacteria</taxon>
        <taxon>Candidatus Kinetoplastidibacterium</taxon>
    </lineage>
</organism>
<keyword evidence="4" id="KW-0449">Lipoprotein</keyword>
<dbReference type="KEGG" id="kct:CDEE_0243"/>
<dbReference type="HOGENOM" id="CLU_059326_3_0_4"/>
<dbReference type="Proteomes" id="UP000011686">
    <property type="component" value="Chromosome"/>
</dbReference>
<keyword evidence="5" id="KW-1185">Reference proteome</keyword>
<comment type="similarity">
    <text evidence="1">Belongs to the MlaA family.</text>
</comment>
<protein>
    <submittedName>
        <fullName evidence="4">Lipoprotein</fullName>
    </submittedName>
</protein>
<feature type="signal peptide" evidence="3">
    <location>
        <begin position="1"/>
        <end position="19"/>
    </location>
</feature>
<evidence type="ECO:0000256" key="3">
    <source>
        <dbReference type="SAM" id="SignalP"/>
    </source>
</evidence>
<dbReference type="EMBL" id="CP003804">
    <property type="protein sequence ID" value="AGF47333.1"/>
    <property type="molecule type" value="Genomic_DNA"/>
</dbReference>
<dbReference type="STRING" id="1208918.CDEE_0243"/>
<dbReference type="AlphaFoldDB" id="M1L3M2"/>
<dbReference type="PROSITE" id="PS51257">
    <property type="entry name" value="PROKAR_LIPOPROTEIN"/>
    <property type="match status" value="1"/>
</dbReference>
<gene>
    <name evidence="4" type="ORF">CDEE_0243</name>
</gene>
<name>M1L3M2_9PROT</name>
<accession>M1L3M2</accession>
<dbReference type="GO" id="GO:0016020">
    <property type="term" value="C:membrane"/>
    <property type="evidence" value="ECO:0007669"/>
    <property type="project" value="InterPro"/>
</dbReference>
<evidence type="ECO:0000313" key="4">
    <source>
        <dbReference type="EMBL" id="AGF47333.1"/>
    </source>
</evidence>
<dbReference type="PANTHER" id="PTHR30035">
    <property type="entry name" value="LIPOPROTEIN VACJ-RELATED"/>
    <property type="match status" value="1"/>
</dbReference>
<keyword evidence="2 3" id="KW-0732">Signal</keyword>
<evidence type="ECO:0000256" key="2">
    <source>
        <dbReference type="ARBA" id="ARBA00022729"/>
    </source>
</evidence>
<dbReference type="PRINTS" id="PR01805">
    <property type="entry name" value="VACJLIPOPROT"/>
</dbReference>
<dbReference type="eggNOG" id="COG2853">
    <property type="taxonomic scope" value="Bacteria"/>
</dbReference>
<dbReference type="Pfam" id="PF04333">
    <property type="entry name" value="MlaA"/>
    <property type="match status" value="1"/>
</dbReference>
<sequence length="233" mass="26233">MTKILLVILSLMLSGCNTTNSFQKDIVLNNIEKLNRTAHNINFSVDEIILLPAAKSYNYIIPKPVQSSVNNFFSNIDDLQSATNCFLQGRGIDGINTVGRFLFNSTMGVFGLFDVASISGAEKIQNDFGITLGKWGIPPGPYLVIPFVGPTSARDVVGIGINQIFNPLRKWNSEHYNFLSILSIINYRAKIMHMTDLIKEISIDHYSFIKNAYSKKREIMVHENLEDTMYDDE</sequence>